<dbReference type="PROSITE" id="PS50157">
    <property type="entry name" value="ZINC_FINGER_C2H2_2"/>
    <property type="match status" value="3"/>
</dbReference>
<evidence type="ECO:0000256" key="4">
    <source>
        <dbReference type="ARBA" id="ARBA00022771"/>
    </source>
</evidence>
<feature type="domain" description="C2H2-type" evidence="10">
    <location>
        <begin position="340"/>
        <end position="368"/>
    </location>
</feature>
<protein>
    <submittedName>
        <fullName evidence="12 13">Zinc finger protein 473 homolog</fullName>
    </submittedName>
</protein>
<dbReference type="Proteomes" id="UP000695007">
    <property type="component" value="Unplaced"/>
</dbReference>
<keyword evidence="11" id="KW-1185">Reference proteome</keyword>
<organism evidence="11 13">
    <name type="scientific">Ceratosolen solmsi marchali</name>
    <dbReference type="NCBI Taxonomy" id="326594"/>
    <lineage>
        <taxon>Eukaryota</taxon>
        <taxon>Metazoa</taxon>
        <taxon>Ecdysozoa</taxon>
        <taxon>Arthropoda</taxon>
        <taxon>Hexapoda</taxon>
        <taxon>Insecta</taxon>
        <taxon>Pterygota</taxon>
        <taxon>Neoptera</taxon>
        <taxon>Endopterygota</taxon>
        <taxon>Hymenoptera</taxon>
        <taxon>Apocrita</taxon>
        <taxon>Proctotrupomorpha</taxon>
        <taxon>Chalcidoidea</taxon>
        <taxon>Agaonidae</taxon>
        <taxon>Agaoninae</taxon>
        <taxon>Ceratosolen</taxon>
    </lineage>
</organism>
<dbReference type="Gene3D" id="3.30.160.60">
    <property type="entry name" value="Classic Zinc Finger"/>
    <property type="match status" value="2"/>
</dbReference>
<keyword evidence="5" id="KW-0862">Zinc</keyword>
<gene>
    <name evidence="12 13" type="primary">LOC105363437</name>
</gene>
<feature type="domain" description="C2H2-type" evidence="10">
    <location>
        <begin position="370"/>
        <end position="397"/>
    </location>
</feature>
<dbReference type="GO" id="GO:0001228">
    <property type="term" value="F:DNA-binding transcription activator activity, RNA polymerase II-specific"/>
    <property type="evidence" value="ECO:0007669"/>
    <property type="project" value="TreeGrafter"/>
</dbReference>
<dbReference type="PANTHER" id="PTHR24376:SF243">
    <property type="entry name" value="C2H2-TYPE DOMAIN-CONTAINING PROTEIN"/>
    <property type="match status" value="1"/>
</dbReference>
<dbReference type="InterPro" id="IPR013087">
    <property type="entry name" value="Znf_C2H2_type"/>
</dbReference>
<dbReference type="GeneID" id="105363437"/>
<evidence type="ECO:0000256" key="6">
    <source>
        <dbReference type="ARBA" id="ARBA00023125"/>
    </source>
</evidence>
<dbReference type="SUPFAM" id="SSF57667">
    <property type="entry name" value="beta-beta-alpha zinc fingers"/>
    <property type="match status" value="2"/>
</dbReference>
<keyword evidence="7" id="KW-0539">Nucleus</keyword>
<feature type="compositionally biased region" description="Polar residues" evidence="9">
    <location>
        <begin position="314"/>
        <end position="325"/>
    </location>
</feature>
<name>A0AAJ7DWX6_9HYME</name>
<evidence type="ECO:0000313" key="11">
    <source>
        <dbReference type="Proteomes" id="UP000695007"/>
    </source>
</evidence>
<dbReference type="RefSeq" id="XP_011499424.1">
    <property type="nucleotide sequence ID" value="XM_011501122.1"/>
</dbReference>
<evidence type="ECO:0000256" key="2">
    <source>
        <dbReference type="ARBA" id="ARBA00022723"/>
    </source>
</evidence>
<feature type="compositionally biased region" description="Basic residues" evidence="9">
    <location>
        <begin position="300"/>
        <end position="309"/>
    </location>
</feature>
<evidence type="ECO:0000256" key="3">
    <source>
        <dbReference type="ARBA" id="ARBA00022737"/>
    </source>
</evidence>
<feature type="region of interest" description="Disordered" evidence="9">
    <location>
        <begin position="300"/>
        <end position="333"/>
    </location>
</feature>
<dbReference type="InterPro" id="IPR036236">
    <property type="entry name" value="Znf_C2H2_sf"/>
</dbReference>
<dbReference type="AlphaFoldDB" id="A0AAJ7DWX6"/>
<feature type="compositionally biased region" description="Pro residues" evidence="9">
    <location>
        <begin position="236"/>
        <end position="255"/>
    </location>
</feature>
<dbReference type="PROSITE" id="PS00028">
    <property type="entry name" value="ZINC_FINGER_C2H2_1"/>
    <property type="match status" value="4"/>
</dbReference>
<evidence type="ECO:0000256" key="5">
    <source>
        <dbReference type="ARBA" id="ARBA00022833"/>
    </source>
</evidence>
<sequence length="449" mass="52225">MDDDEPAIVSGDIETIVIKPESIELLFEIDDPIWLQEDSSEDSDLELVDNNIDECCFVTSSGEVVTINNEDTVQTPFYLESYFMDNDGFRSRSPCVPNEQQNVMEIDRVTCYECNIVFCNEHRLLEHLMTHIDVYRMGCEVCDKDLNLDEKFQLHMMAVTWQSVYYCDFCRKSCAGVVRSKSQPPPPGKTYMCHDCEYQTKQETMDFQSSIQLYQNVVSKITSPQTELPQECAPSLPVPLPQPPPAVPPPPPPPTEVLQDHKQKPNSDAKFEECEYYSTENSTPEVQDCYVSRKPPIKKENKKCRKPKPKVQVVSESMKQTLKMSTRSHTREKNKMTRSYKCRYCPLAFTEHYILMTHLREKHKFHKLRYVCKLCGKEFMQQRCYENHVSFHQLAKNHMCFVCNLAFLSKYELEQHAQMHDKSEIINTYCDSPESVALDLRKKKSKSTM</sequence>
<evidence type="ECO:0000256" key="1">
    <source>
        <dbReference type="ARBA" id="ARBA00004123"/>
    </source>
</evidence>
<dbReference type="PANTHER" id="PTHR24376">
    <property type="entry name" value="ZINC FINGER PROTEIN"/>
    <property type="match status" value="1"/>
</dbReference>
<evidence type="ECO:0000256" key="9">
    <source>
        <dbReference type="SAM" id="MobiDB-lite"/>
    </source>
</evidence>
<evidence type="ECO:0000256" key="8">
    <source>
        <dbReference type="PROSITE-ProRule" id="PRU00042"/>
    </source>
</evidence>
<comment type="subcellular location">
    <subcellularLocation>
        <location evidence="1">Nucleus</location>
    </subcellularLocation>
</comment>
<dbReference type="KEGG" id="csol:105363437"/>
<evidence type="ECO:0000313" key="13">
    <source>
        <dbReference type="RefSeq" id="XP_011499424.1"/>
    </source>
</evidence>
<evidence type="ECO:0000259" key="10">
    <source>
        <dbReference type="PROSITE" id="PS50157"/>
    </source>
</evidence>
<reference evidence="12 13" key="1">
    <citation type="submission" date="2025-04" db="UniProtKB">
        <authorList>
            <consortium name="RefSeq"/>
        </authorList>
    </citation>
    <scope>IDENTIFICATION</scope>
</reference>
<feature type="region of interest" description="Disordered" evidence="9">
    <location>
        <begin position="225"/>
        <end position="265"/>
    </location>
</feature>
<keyword evidence="6" id="KW-0238">DNA-binding</keyword>
<dbReference type="GO" id="GO:0005634">
    <property type="term" value="C:nucleus"/>
    <property type="evidence" value="ECO:0007669"/>
    <property type="project" value="UniProtKB-SubCell"/>
</dbReference>
<feature type="domain" description="C2H2-type" evidence="10">
    <location>
        <begin position="398"/>
        <end position="425"/>
    </location>
</feature>
<keyword evidence="4 8" id="KW-0863">Zinc-finger</keyword>
<evidence type="ECO:0000313" key="12">
    <source>
        <dbReference type="RefSeq" id="XP_011499423.1"/>
    </source>
</evidence>
<evidence type="ECO:0000256" key="7">
    <source>
        <dbReference type="ARBA" id="ARBA00023242"/>
    </source>
</evidence>
<accession>A0AAJ7DWX6</accession>
<dbReference type="SMART" id="SM00355">
    <property type="entry name" value="ZnF_C2H2"/>
    <property type="match status" value="4"/>
</dbReference>
<keyword evidence="2" id="KW-0479">Metal-binding</keyword>
<dbReference type="GO" id="GO:0008270">
    <property type="term" value="F:zinc ion binding"/>
    <property type="evidence" value="ECO:0007669"/>
    <property type="project" value="UniProtKB-KW"/>
</dbReference>
<dbReference type="GO" id="GO:0000978">
    <property type="term" value="F:RNA polymerase II cis-regulatory region sequence-specific DNA binding"/>
    <property type="evidence" value="ECO:0007669"/>
    <property type="project" value="TreeGrafter"/>
</dbReference>
<keyword evidence="3" id="KW-0677">Repeat</keyword>
<dbReference type="RefSeq" id="XP_011499423.1">
    <property type="nucleotide sequence ID" value="XM_011501121.1"/>
</dbReference>
<proteinExistence type="predicted"/>